<organism evidence="3 4">
    <name type="scientific">Peronospora destructor</name>
    <dbReference type="NCBI Taxonomy" id="86335"/>
    <lineage>
        <taxon>Eukaryota</taxon>
        <taxon>Sar</taxon>
        <taxon>Stramenopiles</taxon>
        <taxon>Oomycota</taxon>
        <taxon>Peronosporomycetes</taxon>
        <taxon>Peronosporales</taxon>
        <taxon>Peronosporaceae</taxon>
        <taxon>Peronospora</taxon>
    </lineage>
</organism>
<feature type="compositionally biased region" description="Polar residues" evidence="1">
    <location>
        <begin position="51"/>
        <end position="64"/>
    </location>
</feature>
<feature type="signal peptide" evidence="2">
    <location>
        <begin position="1"/>
        <end position="20"/>
    </location>
</feature>
<evidence type="ECO:0000313" key="3">
    <source>
        <dbReference type="EMBL" id="CAI5709563.1"/>
    </source>
</evidence>
<proteinExistence type="predicted"/>
<evidence type="ECO:0000256" key="1">
    <source>
        <dbReference type="SAM" id="MobiDB-lite"/>
    </source>
</evidence>
<dbReference type="EMBL" id="CANTFM010000047">
    <property type="protein sequence ID" value="CAI5709563.1"/>
    <property type="molecule type" value="Genomic_DNA"/>
</dbReference>
<protein>
    <recommendedName>
        <fullName evidence="5">Secreted protein</fullName>
    </recommendedName>
</protein>
<sequence>MTRLRIALAVLIAFIDFTSTESIDGTFWNHDDDSMPDSVKPNIPKMAEPPASSSISLLDGTSPSADIHTTPAI</sequence>
<name>A0AAV0SWX2_9STRA</name>
<gene>
    <name evidence="3" type="ORF">PDE001_LOCUS282</name>
</gene>
<dbReference type="Proteomes" id="UP001162029">
    <property type="component" value="Unassembled WGS sequence"/>
</dbReference>
<feature type="region of interest" description="Disordered" evidence="1">
    <location>
        <begin position="28"/>
        <end position="73"/>
    </location>
</feature>
<feature type="chain" id="PRO_5043572474" description="Secreted protein" evidence="2">
    <location>
        <begin position="21"/>
        <end position="73"/>
    </location>
</feature>
<evidence type="ECO:0000256" key="2">
    <source>
        <dbReference type="SAM" id="SignalP"/>
    </source>
</evidence>
<keyword evidence="4" id="KW-1185">Reference proteome</keyword>
<comment type="caution">
    <text evidence="3">The sequence shown here is derived from an EMBL/GenBank/DDBJ whole genome shotgun (WGS) entry which is preliminary data.</text>
</comment>
<accession>A0AAV0SWX2</accession>
<evidence type="ECO:0008006" key="5">
    <source>
        <dbReference type="Google" id="ProtNLM"/>
    </source>
</evidence>
<reference evidence="3" key="1">
    <citation type="submission" date="2022-12" db="EMBL/GenBank/DDBJ databases">
        <authorList>
            <person name="Webb A."/>
        </authorList>
    </citation>
    <scope>NUCLEOTIDE SEQUENCE</scope>
    <source>
        <strain evidence="3">Pd1</strain>
    </source>
</reference>
<dbReference type="AlphaFoldDB" id="A0AAV0SWX2"/>
<evidence type="ECO:0000313" key="4">
    <source>
        <dbReference type="Proteomes" id="UP001162029"/>
    </source>
</evidence>
<keyword evidence="2" id="KW-0732">Signal</keyword>